<dbReference type="CDD" id="cd02932">
    <property type="entry name" value="OYE_YqiM_FMN"/>
    <property type="match status" value="1"/>
</dbReference>
<evidence type="ECO:0000259" key="6">
    <source>
        <dbReference type="Pfam" id="PF00724"/>
    </source>
</evidence>
<dbReference type="SUPFAM" id="SSF51395">
    <property type="entry name" value="FMN-linked oxidoreductases"/>
    <property type="match status" value="1"/>
</dbReference>
<accession>A0A1E2SN41</accession>
<dbReference type="PANTHER" id="PTHR43303">
    <property type="entry name" value="NADPH DEHYDROGENASE C23G7.10C-RELATED"/>
    <property type="match status" value="1"/>
</dbReference>
<dbReference type="Pfam" id="PF00724">
    <property type="entry name" value="Oxidored_FMN"/>
    <property type="match status" value="1"/>
</dbReference>
<comment type="caution">
    <text evidence="7">The sequence shown here is derived from an EMBL/GenBank/DDBJ whole genome shotgun (WGS) entry which is preliminary data.</text>
</comment>
<dbReference type="GO" id="GO:0050661">
    <property type="term" value="F:NADP binding"/>
    <property type="evidence" value="ECO:0007669"/>
    <property type="project" value="InterPro"/>
</dbReference>
<name>A0A1E2SN41_LEIXY</name>
<dbReference type="PANTHER" id="PTHR43303:SF4">
    <property type="entry name" value="NADPH DEHYDROGENASE C23G7.10C-RELATED"/>
    <property type="match status" value="1"/>
</dbReference>
<evidence type="ECO:0000256" key="2">
    <source>
        <dbReference type="ARBA" id="ARBA00022630"/>
    </source>
</evidence>
<dbReference type="GO" id="GO:0010181">
    <property type="term" value="F:FMN binding"/>
    <property type="evidence" value="ECO:0007669"/>
    <property type="project" value="InterPro"/>
</dbReference>
<keyword evidence="4" id="KW-0521">NADP</keyword>
<keyword evidence="5" id="KW-0560">Oxidoreductase</keyword>
<feature type="domain" description="NADH:flavin oxidoreductase/NADH oxidase N-terminal" evidence="6">
    <location>
        <begin position="4"/>
        <end position="343"/>
    </location>
</feature>
<dbReference type="Proteomes" id="UP000094426">
    <property type="component" value="Unassembled WGS sequence"/>
</dbReference>
<dbReference type="GO" id="GO:0003959">
    <property type="term" value="F:NADPH dehydrogenase activity"/>
    <property type="evidence" value="ECO:0007669"/>
    <property type="project" value="InterPro"/>
</dbReference>
<dbReference type="InterPro" id="IPR013785">
    <property type="entry name" value="Aldolase_TIM"/>
</dbReference>
<proteinExistence type="predicted"/>
<comment type="cofactor">
    <cofactor evidence="1">
        <name>FMN</name>
        <dbReference type="ChEBI" id="CHEBI:58210"/>
    </cofactor>
</comment>
<gene>
    <name evidence="7" type="ORF">ATY41_00730</name>
</gene>
<organism evidence="7 8">
    <name type="scientific">Leifsonia xyli subsp. xyli</name>
    <dbReference type="NCBI Taxonomy" id="59736"/>
    <lineage>
        <taxon>Bacteria</taxon>
        <taxon>Bacillati</taxon>
        <taxon>Actinomycetota</taxon>
        <taxon>Actinomycetes</taxon>
        <taxon>Micrococcales</taxon>
        <taxon>Microbacteriaceae</taxon>
        <taxon>Leifsonia</taxon>
    </lineage>
</organism>
<dbReference type="OrthoDB" id="3169239at2"/>
<evidence type="ECO:0000256" key="4">
    <source>
        <dbReference type="ARBA" id="ARBA00022857"/>
    </source>
</evidence>
<dbReference type="RefSeq" id="WP_011186622.1">
    <property type="nucleotide sequence ID" value="NZ_LNZG01000001.1"/>
</dbReference>
<evidence type="ECO:0000256" key="3">
    <source>
        <dbReference type="ARBA" id="ARBA00022643"/>
    </source>
</evidence>
<evidence type="ECO:0000256" key="1">
    <source>
        <dbReference type="ARBA" id="ARBA00001917"/>
    </source>
</evidence>
<dbReference type="AlphaFoldDB" id="A0A1E2SN41"/>
<reference evidence="7 8" key="1">
    <citation type="submission" date="2015-11" db="EMBL/GenBank/DDBJ databases">
        <authorList>
            <person name="Zhang Y."/>
            <person name="Guo Z."/>
        </authorList>
    </citation>
    <scope>NUCLEOTIDE SEQUENCE [LARGE SCALE GENOMIC DNA]</scope>
    <source>
        <strain evidence="8">gdw1</strain>
    </source>
</reference>
<dbReference type="InterPro" id="IPR001155">
    <property type="entry name" value="OxRdtase_FMN_N"/>
</dbReference>
<evidence type="ECO:0000256" key="5">
    <source>
        <dbReference type="ARBA" id="ARBA00023002"/>
    </source>
</evidence>
<dbReference type="OMA" id="YNPRWPW"/>
<evidence type="ECO:0000313" key="7">
    <source>
        <dbReference type="EMBL" id="ODA91256.1"/>
    </source>
</evidence>
<keyword evidence="2" id="KW-0285">Flavoprotein</keyword>
<dbReference type="Gene3D" id="3.20.20.70">
    <property type="entry name" value="Aldolase class I"/>
    <property type="match status" value="1"/>
</dbReference>
<keyword evidence="3" id="KW-0288">FMN</keyword>
<protein>
    <submittedName>
        <fullName evidence="7">Oxidoreductase</fullName>
    </submittedName>
</protein>
<sequence>MATLFGPLTLRGVTARNRIWASPMCMYSVLDRSGVPQTWQLVHLGAIATGGSGIVFTEATAVSPEGRISPRDTGIWTDEQAEAWRPIAAFIAEQGAVPGIQLAHAGRKASSWPAWGFEDRTGSVPAAEGGWPTVAPSPIAFGDLDTPAELDRSGIDRVVAGFRSSARRSVDAGFRVLELHAAHGYLLHQFLSPLANRRDDEYGGSLENRARLLLRIVAEVRTEVGGDVPVFVRFSGSDWTPGGWDEQQTATVAGWAQEAGADFFDISSGGIQTGVRIPLQPGYQVPFAEHVRRSAEVEVSAVGLITTPRQAADIVENGSADAVMLARELLRDPHFPLRAAHELGVPIGYWPPQYLRAAWRG</sequence>
<evidence type="ECO:0000313" key="8">
    <source>
        <dbReference type="Proteomes" id="UP000094426"/>
    </source>
</evidence>
<dbReference type="EMBL" id="LNZG01000001">
    <property type="protein sequence ID" value="ODA91256.1"/>
    <property type="molecule type" value="Genomic_DNA"/>
</dbReference>
<dbReference type="InterPro" id="IPR044152">
    <property type="entry name" value="YqjM-like"/>
</dbReference>